<accession>A7RH14</accession>
<dbReference type="Gene3D" id="1.10.3430.10">
    <property type="entry name" value="Ammonium transporter AmtB like domains"/>
    <property type="match status" value="1"/>
</dbReference>
<dbReference type="PROSITE" id="PS01219">
    <property type="entry name" value="AMMONIUM_TRANSP"/>
    <property type="match status" value="1"/>
</dbReference>
<evidence type="ECO:0000256" key="6">
    <source>
        <dbReference type="ARBA" id="ARBA00023136"/>
    </source>
</evidence>
<evidence type="ECO:0000256" key="7">
    <source>
        <dbReference type="ARBA" id="ARBA00023177"/>
    </source>
</evidence>
<feature type="transmembrane region" description="Helical" evidence="8">
    <location>
        <begin position="21"/>
        <end position="44"/>
    </location>
</feature>
<keyword evidence="11" id="KW-1185">Reference proteome</keyword>
<feature type="transmembrane region" description="Helical" evidence="8">
    <location>
        <begin position="269"/>
        <end position="291"/>
    </location>
</feature>
<dbReference type="OMA" id="HWIWSTD"/>
<gene>
    <name evidence="10" type="ORF">NEMVEDRAFT_v1g81533</name>
</gene>
<dbReference type="InterPro" id="IPR024041">
    <property type="entry name" value="NH4_transpt_AmtB-like_dom"/>
</dbReference>
<dbReference type="SUPFAM" id="SSF111352">
    <property type="entry name" value="Ammonium transporter"/>
    <property type="match status" value="1"/>
</dbReference>
<reference evidence="10 11" key="1">
    <citation type="journal article" date="2007" name="Science">
        <title>Sea anemone genome reveals ancestral eumetazoan gene repertoire and genomic organization.</title>
        <authorList>
            <person name="Putnam N.H."/>
            <person name="Srivastava M."/>
            <person name="Hellsten U."/>
            <person name="Dirks B."/>
            <person name="Chapman J."/>
            <person name="Salamov A."/>
            <person name="Terry A."/>
            <person name="Shapiro H."/>
            <person name="Lindquist E."/>
            <person name="Kapitonov V.V."/>
            <person name="Jurka J."/>
            <person name="Genikhovich G."/>
            <person name="Grigoriev I.V."/>
            <person name="Lucas S.M."/>
            <person name="Steele R.E."/>
            <person name="Finnerty J.R."/>
            <person name="Technau U."/>
            <person name="Martindale M.Q."/>
            <person name="Rokhsar D.S."/>
        </authorList>
    </citation>
    <scope>NUCLEOTIDE SEQUENCE [LARGE SCALE GENOMIC DNA]</scope>
    <source>
        <strain evidence="11">CH2 X CH6</strain>
    </source>
</reference>
<dbReference type="PANTHER" id="PTHR11730">
    <property type="entry name" value="AMMONIUM TRANSPORTER"/>
    <property type="match status" value="1"/>
</dbReference>
<evidence type="ECO:0000256" key="5">
    <source>
        <dbReference type="ARBA" id="ARBA00022989"/>
    </source>
</evidence>
<dbReference type="AlphaFoldDB" id="A7RH14"/>
<evidence type="ECO:0000313" key="11">
    <source>
        <dbReference type="Proteomes" id="UP000001593"/>
    </source>
</evidence>
<evidence type="ECO:0000313" key="10">
    <source>
        <dbReference type="EMBL" id="EDO49141.1"/>
    </source>
</evidence>
<feature type="transmembrane region" description="Helical" evidence="8">
    <location>
        <begin position="138"/>
        <end position="160"/>
    </location>
</feature>
<dbReference type="GO" id="GO:0072488">
    <property type="term" value="P:ammonium transmembrane transport"/>
    <property type="evidence" value="ECO:0000318"/>
    <property type="project" value="GO_Central"/>
</dbReference>
<keyword evidence="4 8" id="KW-0812">Transmembrane</keyword>
<feature type="transmembrane region" description="Helical" evidence="8">
    <location>
        <begin position="181"/>
        <end position="200"/>
    </location>
</feature>
<proteinExistence type="inferred from homology"/>
<dbReference type="GO" id="GO:0097272">
    <property type="term" value="P:ammonium homeostasis"/>
    <property type="evidence" value="ECO:0000318"/>
    <property type="project" value="GO_Central"/>
</dbReference>
<dbReference type="GO" id="GO:0008519">
    <property type="term" value="F:ammonium channel activity"/>
    <property type="evidence" value="ECO:0000318"/>
    <property type="project" value="GO_Central"/>
</dbReference>
<keyword evidence="6 8" id="KW-0472">Membrane</keyword>
<evidence type="ECO:0000256" key="4">
    <source>
        <dbReference type="ARBA" id="ARBA00022692"/>
    </source>
</evidence>
<dbReference type="PANTHER" id="PTHR11730:SF6">
    <property type="entry name" value="AMMONIUM TRANSPORTER"/>
    <property type="match status" value="1"/>
</dbReference>
<protein>
    <recommendedName>
        <fullName evidence="8">Ammonium transporter</fullName>
    </recommendedName>
</protein>
<comment type="subcellular location">
    <subcellularLocation>
        <location evidence="8">Cell membrane</location>
        <topology evidence="8">Multi-pass membrane protein</topology>
    </subcellularLocation>
    <subcellularLocation>
        <location evidence="1">Membrane</location>
        <topology evidence="1">Multi-pass membrane protein</topology>
    </subcellularLocation>
</comment>
<evidence type="ECO:0000256" key="8">
    <source>
        <dbReference type="RuleBase" id="RU362002"/>
    </source>
</evidence>
<keyword evidence="7 8" id="KW-0924">Ammonia transport</keyword>
<comment type="similarity">
    <text evidence="2 8">Belongs to the ammonia transporter channel (TC 1.A.11.2) family.</text>
</comment>
<dbReference type="InterPro" id="IPR001905">
    <property type="entry name" value="Ammonium_transpt"/>
</dbReference>
<dbReference type="InterPro" id="IPR029020">
    <property type="entry name" value="Ammonium/urea_transptr"/>
</dbReference>
<feature type="transmembrane region" description="Helical" evidence="8">
    <location>
        <begin position="303"/>
        <end position="320"/>
    </location>
</feature>
<feature type="transmembrane region" description="Helical" evidence="8">
    <location>
        <begin position="212"/>
        <end position="233"/>
    </location>
</feature>
<feature type="transmembrane region" description="Helical" evidence="8">
    <location>
        <begin position="98"/>
        <end position="118"/>
    </location>
</feature>
<dbReference type="FunFam" id="1.10.3430.10:FF:000010">
    <property type="entry name" value="Ammonium transporter"/>
    <property type="match status" value="1"/>
</dbReference>
<evidence type="ECO:0000259" key="9">
    <source>
        <dbReference type="Pfam" id="PF00909"/>
    </source>
</evidence>
<keyword evidence="3 8" id="KW-0813">Transport</keyword>
<dbReference type="GO" id="GO:0005886">
    <property type="term" value="C:plasma membrane"/>
    <property type="evidence" value="ECO:0000318"/>
    <property type="project" value="GO_Central"/>
</dbReference>
<dbReference type="InParanoid" id="A7RH14"/>
<dbReference type="Pfam" id="PF00909">
    <property type="entry name" value="Ammonium_transp"/>
    <property type="match status" value="1"/>
</dbReference>
<dbReference type="NCBIfam" id="TIGR00836">
    <property type="entry name" value="amt"/>
    <property type="match status" value="1"/>
</dbReference>
<sequence>MQCGFAFLEAGSVRSKNTTNVLIKNALDVFIGAVAYWLFGYAFAFGSESNSFIGYSNFALAYVPTDKFSRWFFRFVCAATAATIVSGAMAERTEFKTYLIYSLFLTGFIYPVVSHWGWHERGWLKKGITTIRFSFQDFAGSGIVHVVGGTCALVGAAILGPRIGRFVKGKPVTIPGHTVPMTALGGFILFMGFLAFNGGSQGSISNPGDAEIAAVAVVNTFISGSAGALTALFIKRIIPGAGKNWSLLTTINGALTGMVAICAGCDAVYPYGAFVIGIFAGVTYILWSAIILKMKIDDPLDSCPVHMGGGAWGLIAAPLFNNKTGVLYQWNKLSFYIWGWNILGLVVIMAWSAGCAIIMFGSCRLVGQLRVPEDIEIKGKPSIITIIME</sequence>
<feature type="transmembrane region" description="Helical" evidence="8">
    <location>
        <begin position="340"/>
        <end position="360"/>
    </location>
</feature>
<dbReference type="Proteomes" id="UP000001593">
    <property type="component" value="Unassembled WGS sequence"/>
</dbReference>
<dbReference type="EMBL" id="DS469510">
    <property type="protein sequence ID" value="EDO49141.1"/>
    <property type="molecule type" value="Genomic_DNA"/>
</dbReference>
<dbReference type="InterPro" id="IPR018047">
    <property type="entry name" value="Ammonium_transpt_CS"/>
</dbReference>
<evidence type="ECO:0000256" key="2">
    <source>
        <dbReference type="ARBA" id="ARBA00005887"/>
    </source>
</evidence>
<dbReference type="eggNOG" id="KOG0682">
    <property type="taxonomic scope" value="Eukaryota"/>
</dbReference>
<feature type="domain" description="Ammonium transporter AmtB-like" evidence="9">
    <location>
        <begin position="1"/>
        <end position="380"/>
    </location>
</feature>
<evidence type="ECO:0000256" key="3">
    <source>
        <dbReference type="ARBA" id="ARBA00022448"/>
    </source>
</evidence>
<dbReference type="HOGENOM" id="CLU_000445_33_1_1"/>
<organism evidence="10 11">
    <name type="scientific">Nematostella vectensis</name>
    <name type="common">Starlet sea anemone</name>
    <dbReference type="NCBI Taxonomy" id="45351"/>
    <lineage>
        <taxon>Eukaryota</taxon>
        <taxon>Metazoa</taxon>
        <taxon>Cnidaria</taxon>
        <taxon>Anthozoa</taxon>
        <taxon>Hexacorallia</taxon>
        <taxon>Actiniaria</taxon>
        <taxon>Edwardsiidae</taxon>
        <taxon>Nematostella</taxon>
    </lineage>
</organism>
<evidence type="ECO:0000256" key="1">
    <source>
        <dbReference type="ARBA" id="ARBA00004141"/>
    </source>
</evidence>
<dbReference type="PhylomeDB" id="A7RH14"/>
<dbReference type="STRING" id="45351.A7RH14"/>
<feature type="transmembrane region" description="Helical" evidence="8">
    <location>
        <begin position="245"/>
        <end position="263"/>
    </location>
</feature>
<feature type="transmembrane region" description="Helical" evidence="8">
    <location>
        <begin position="71"/>
        <end position="91"/>
    </location>
</feature>
<keyword evidence="5 8" id="KW-1133">Transmembrane helix</keyword>
<name>A7RH14_NEMVE</name>